<reference evidence="1 2" key="1">
    <citation type="submission" date="2017-11" db="EMBL/GenBank/DDBJ databases">
        <title>Complete genome of Rhizobium leguminosarum Norway, an ineffective micro-symbiont.</title>
        <authorList>
            <person name="Hoffrichter A."/>
            <person name="Liang J."/>
            <person name="Brachmann A."/>
            <person name="Marin M."/>
        </authorList>
    </citation>
    <scope>NUCLEOTIDE SEQUENCE [LARGE SCALE GENOMIC DNA]</scope>
    <source>
        <strain evidence="1 2">Norway</strain>
        <plasmid evidence="2">Plasmid prln2</plasmid>
    </source>
</reference>
<name>A0A2K9ZFL1_RHILE</name>
<proteinExistence type="predicted"/>
<evidence type="ECO:0000313" key="1">
    <source>
        <dbReference type="EMBL" id="AUW46831.1"/>
    </source>
</evidence>
<gene>
    <name evidence="1" type="ORF">CUJ84_pRLN2000289</name>
</gene>
<dbReference type="AlphaFoldDB" id="A0A2K9ZFL1"/>
<accession>A0A2K9ZFL1</accession>
<dbReference type="Proteomes" id="UP000238523">
    <property type="component" value="Plasmid pRLN2"/>
</dbReference>
<evidence type="ECO:0000313" key="2">
    <source>
        <dbReference type="Proteomes" id="UP000238523"/>
    </source>
</evidence>
<geneLocation type="plasmid" evidence="2">
    <name>prln2</name>
</geneLocation>
<dbReference type="EMBL" id="CP025014">
    <property type="protein sequence ID" value="AUW46831.1"/>
    <property type="molecule type" value="Genomic_DNA"/>
</dbReference>
<organism evidence="1 2">
    <name type="scientific">Rhizobium leguminosarum</name>
    <dbReference type="NCBI Taxonomy" id="384"/>
    <lineage>
        <taxon>Bacteria</taxon>
        <taxon>Pseudomonadati</taxon>
        <taxon>Pseudomonadota</taxon>
        <taxon>Alphaproteobacteria</taxon>
        <taxon>Hyphomicrobiales</taxon>
        <taxon>Rhizobiaceae</taxon>
        <taxon>Rhizobium/Agrobacterium group</taxon>
        <taxon>Rhizobium</taxon>
    </lineage>
</organism>
<sequence length="187" mass="20664">MNAELSGFIAGGRHHSAGSRTADGNRHATQLGIVTLLDRCVEGVHVDMHDLARPPAAFFTCHLLVSISETITQTWEMCSTPVTLGRLHPFAAHRHASADFREADACAKRFHQQPALMRAMAIAETTDEFDHRDLVILQSRNPIVHRPRSAHPKIFLPRHPIESAGDFSALHSCSTSAGYKRIDSFIL</sequence>
<protein>
    <submittedName>
        <fullName evidence="1">Uncharacterized protein</fullName>
    </submittedName>
</protein>
<keyword evidence="1" id="KW-0614">Plasmid</keyword>